<comment type="caution">
    <text evidence="1">The sequence shown here is derived from an EMBL/GenBank/DDBJ whole genome shotgun (WGS) entry which is preliminary data.</text>
</comment>
<gene>
    <name evidence="1" type="ORF">PHLCEN_2v1977</name>
</gene>
<protein>
    <submittedName>
        <fullName evidence="1">Uncharacterized protein</fullName>
    </submittedName>
</protein>
<keyword evidence="2" id="KW-1185">Reference proteome</keyword>
<proteinExistence type="predicted"/>
<evidence type="ECO:0000313" key="2">
    <source>
        <dbReference type="Proteomes" id="UP000186601"/>
    </source>
</evidence>
<sequence>MSTLGPSVYNRAQNGTVIPVTPTEVLRYLGFFLDPKLNFNVHIERCTAKVSSTVTALRMLGNSIRGLGPLYKRRLYIANMVSVMTYGMQLWWHPNLKNVKRHRAELAKV</sequence>
<dbReference type="Proteomes" id="UP000186601">
    <property type="component" value="Unassembled WGS sequence"/>
</dbReference>
<dbReference type="OrthoDB" id="2804491at2759"/>
<dbReference type="EMBL" id="MLYV02000174">
    <property type="protein sequence ID" value="PSS33981.1"/>
    <property type="molecule type" value="Genomic_DNA"/>
</dbReference>
<dbReference type="AlphaFoldDB" id="A0A2R6RVE7"/>
<organism evidence="1 2">
    <name type="scientific">Hermanssonia centrifuga</name>
    <dbReference type="NCBI Taxonomy" id="98765"/>
    <lineage>
        <taxon>Eukaryota</taxon>
        <taxon>Fungi</taxon>
        <taxon>Dikarya</taxon>
        <taxon>Basidiomycota</taxon>
        <taxon>Agaricomycotina</taxon>
        <taxon>Agaricomycetes</taxon>
        <taxon>Polyporales</taxon>
        <taxon>Meruliaceae</taxon>
        <taxon>Hermanssonia</taxon>
    </lineage>
</organism>
<name>A0A2R6RVE7_9APHY</name>
<evidence type="ECO:0000313" key="1">
    <source>
        <dbReference type="EMBL" id="PSS33981.1"/>
    </source>
</evidence>
<accession>A0A2R6RVE7</accession>
<reference evidence="1 2" key="1">
    <citation type="submission" date="2018-02" db="EMBL/GenBank/DDBJ databases">
        <title>Genome sequence of the basidiomycete white-rot fungus Phlebia centrifuga.</title>
        <authorList>
            <person name="Granchi Z."/>
            <person name="Peng M."/>
            <person name="de Vries R.P."/>
            <person name="Hilden K."/>
            <person name="Makela M.R."/>
            <person name="Grigoriev I."/>
            <person name="Riley R."/>
        </authorList>
    </citation>
    <scope>NUCLEOTIDE SEQUENCE [LARGE SCALE GENOMIC DNA]</scope>
    <source>
        <strain evidence="1 2">FBCC195</strain>
    </source>
</reference>